<keyword evidence="1" id="KW-0175">Coiled coil</keyword>
<feature type="region of interest" description="Disordered" evidence="2">
    <location>
        <begin position="116"/>
        <end position="175"/>
    </location>
</feature>
<feature type="compositionally biased region" description="Low complexity" evidence="2">
    <location>
        <begin position="59"/>
        <end position="75"/>
    </location>
</feature>
<dbReference type="EMBL" id="OU893351">
    <property type="protein sequence ID" value="CAG9789843.1"/>
    <property type="molecule type" value="Genomic_DNA"/>
</dbReference>
<name>A0A9N9WEM1_9NEOP</name>
<reference evidence="3" key="1">
    <citation type="submission" date="2021-12" db="EMBL/GenBank/DDBJ databases">
        <authorList>
            <person name="King R."/>
        </authorList>
    </citation>
    <scope>NUCLEOTIDE SEQUENCE</scope>
</reference>
<feature type="compositionally biased region" description="Acidic residues" evidence="2">
    <location>
        <begin position="166"/>
        <end position="175"/>
    </location>
</feature>
<organism evidence="3 4">
    <name type="scientific">Diatraea saccharalis</name>
    <name type="common">sugarcane borer</name>
    <dbReference type="NCBI Taxonomy" id="40085"/>
    <lineage>
        <taxon>Eukaryota</taxon>
        <taxon>Metazoa</taxon>
        <taxon>Ecdysozoa</taxon>
        <taxon>Arthropoda</taxon>
        <taxon>Hexapoda</taxon>
        <taxon>Insecta</taxon>
        <taxon>Pterygota</taxon>
        <taxon>Neoptera</taxon>
        <taxon>Endopterygota</taxon>
        <taxon>Lepidoptera</taxon>
        <taxon>Glossata</taxon>
        <taxon>Ditrysia</taxon>
        <taxon>Pyraloidea</taxon>
        <taxon>Crambidae</taxon>
        <taxon>Crambinae</taxon>
        <taxon>Diatraea</taxon>
    </lineage>
</organism>
<dbReference type="OrthoDB" id="7474095at2759"/>
<keyword evidence="4" id="KW-1185">Reference proteome</keyword>
<feature type="compositionally biased region" description="Basic and acidic residues" evidence="2">
    <location>
        <begin position="134"/>
        <end position="145"/>
    </location>
</feature>
<feature type="compositionally biased region" description="Low complexity" evidence="2">
    <location>
        <begin position="256"/>
        <end position="274"/>
    </location>
</feature>
<feature type="region of interest" description="Disordered" evidence="2">
    <location>
        <begin position="1"/>
        <end position="98"/>
    </location>
</feature>
<proteinExistence type="predicted"/>
<sequence length="572" mass="63931">MSISEESLTKMSEYEMSQTYTQEEEMDDGQEEWLSEGLLTDDDGTTAMEQDHSDSVLGNTSQSSTSQDNTNPTTQETSTKIDHSTIEQELNSMDSAHKDDLADELDTFLIRKKDGSVLKSVAPLEESDGNDTDDLLRMLEDDDKTKKKVKTKVITKEKDTKKEESDASSDNEDDDFVYENMSVKKLRVAKNVLMRKQPASKAVPEDSTDAETDAESPDEEVPTKRILRARKTVNFAAKSTTKPPNASAAPKKIENPRTPSITPSRTPVRTPSRTLPKVINNTLPAPAKNPILLKAMSTSTTQNPKKLLLTIGSDMSVTTSSEVQRATSTPLRQYTNKKVLAQSPSNSPVVKTFDKPMVKPVAKPIEKVVNKPIIKQVLKPVTQPVKQSPKQFVKKVVILDDKKQPKQESQKNAKATMRIETDEILNEEGFLEEDDFDLDEDFGAESDSELDKRAVKLRIMKPEQFDEELLSDGDTLSFNDSMYDEFPASDTDDDVEDWFTLDIRSETAGVYLPLLGDKAYELLIEEKKRVTNRIETLKQSISSLTSNARTQANNIRIANAAIAEIEDKMKTC</sequence>
<reference evidence="3" key="2">
    <citation type="submission" date="2022-10" db="EMBL/GenBank/DDBJ databases">
        <authorList>
            <consortium name="ENA_rothamsted_submissions"/>
            <consortium name="culmorum"/>
            <person name="King R."/>
        </authorList>
    </citation>
    <scope>NUCLEOTIDE SEQUENCE</scope>
</reference>
<protein>
    <submittedName>
        <fullName evidence="3">Uncharacterized protein</fullName>
    </submittedName>
</protein>
<gene>
    <name evidence="3" type="ORF">DIATSA_LOCUS7548</name>
</gene>
<feature type="compositionally biased region" description="Polar residues" evidence="2">
    <location>
        <begin position="1"/>
        <end position="21"/>
    </location>
</feature>
<dbReference type="Proteomes" id="UP001153714">
    <property type="component" value="Chromosome 20"/>
</dbReference>
<evidence type="ECO:0000313" key="4">
    <source>
        <dbReference type="Proteomes" id="UP001153714"/>
    </source>
</evidence>
<accession>A0A9N9WEM1</accession>
<feature type="compositionally biased region" description="Acidic residues" evidence="2">
    <location>
        <begin position="206"/>
        <end position="220"/>
    </location>
</feature>
<feature type="compositionally biased region" description="Acidic residues" evidence="2">
    <location>
        <begin position="22"/>
        <end position="44"/>
    </location>
</feature>
<feature type="coiled-coil region" evidence="1">
    <location>
        <begin position="520"/>
        <end position="547"/>
    </location>
</feature>
<feature type="compositionally biased region" description="Basic and acidic residues" evidence="2">
    <location>
        <begin position="154"/>
        <end position="165"/>
    </location>
</feature>
<evidence type="ECO:0000313" key="3">
    <source>
        <dbReference type="EMBL" id="CAG9789843.1"/>
    </source>
</evidence>
<dbReference type="AlphaFoldDB" id="A0A9N9WEM1"/>
<feature type="region of interest" description="Disordered" evidence="2">
    <location>
        <begin position="192"/>
        <end position="282"/>
    </location>
</feature>
<evidence type="ECO:0000256" key="1">
    <source>
        <dbReference type="SAM" id="Coils"/>
    </source>
</evidence>
<evidence type="ECO:0000256" key="2">
    <source>
        <dbReference type="SAM" id="MobiDB-lite"/>
    </source>
</evidence>